<evidence type="ECO:0000313" key="2">
    <source>
        <dbReference type="EMBL" id="BDZ43233.1"/>
    </source>
</evidence>
<evidence type="ECO:0000313" key="3">
    <source>
        <dbReference type="Proteomes" id="UP001321475"/>
    </source>
</evidence>
<name>A0ABM8G506_9CELL</name>
<reference evidence="3" key="1">
    <citation type="journal article" date="2019" name="Int. J. Syst. Evol. Microbiol.">
        <title>The Global Catalogue of Microorganisms (GCM) 10K type strain sequencing project: providing services to taxonomists for standard genome sequencing and annotation.</title>
        <authorList>
            <consortium name="The Broad Institute Genomics Platform"/>
            <consortium name="The Broad Institute Genome Sequencing Center for Infectious Disease"/>
            <person name="Wu L."/>
            <person name="Ma J."/>
        </authorList>
    </citation>
    <scope>NUCLEOTIDE SEQUENCE [LARGE SCALE GENOMIC DNA]</scope>
    <source>
        <strain evidence="3">NBRC 108565</strain>
    </source>
</reference>
<dbReference type="Proteomes" id="UP001321475">
    <property type="component" value="Chromosome"/>
</dbReference>
<gene>
    <name evidence="2" type="ORF">GCM10025865_25320</name>
</gene>
<accession>A0ABM8G506</accession>
<evidence type="ECO:0000256" key="1">
    <source>
        <dbReference type="SAM" id="MobiDB-lite"/>
    </source>
</evidence>
<dbReference type="EMBL" id="AP027729">
    <property type="protein sequence ID" value="BDZ43233.1"/>
    <property type="molecule type" value="Genomic_DNA"/>
</dbReference>
<feature type="region of interest" description="Disordered" evidence="1">
    <location>
        <begin position="67"/>
        <end position="92"/>
    </location>
</feature>
<keyword evidence="3" id="KW-1185">Reference proteome</keyword>
<protein>
    <submittedName>
        <fullName evidence="2">Uncharacterized protein</fullName>
    </submittedName>
</protein>
<proteinExistence type="predicted"/>
<sequence length="92" mass="8782">MGASSTGVSIVNRPICKGGRIRVADGAAGAGPAGAASTGAGPGWPAVAGLGGIGALTVPLSRIAESSAPTGGLAHARQGRTSRRPLRDAAVR</sequence>
<organism evidence="2 3">
    <name type="scientific">Paraoerskovia sediminicola</name>
    <dbReference type="NCBI Taxonomy" id="1138587"/>
    <lineage>
        <taxon>Bacteria</taxon>
        <taxon>Bacillati</taxon>
        <taxon>Actinomycetota</taxon>
        <taxon>Actinomycetes</taxon>
        <taxon>Micrococcales</taxon>
        <taxon>Cellulomonadaceae</taxon>
        <taxon>Paraoerskovia</taxon>
    </lineage>
</organism>